<evidence type="ECO:0000313" key="3">
    <source>
        <dbReference type="EMBL" id="SFD43946.1"/>
    </source>
</evidence>
<gene>
    <name evidence="3" type="ORF">SAMN05421773_11568</name>
</gene>
<keyword evidence="1" id="KW-0175">Coiled coil</keyword>
<dbReference type="Pfam" id="PF13558">
    <property type="entry name" value="SbcC_Walker_B"/>
    <property type="match status" value="1"/>
</dbReference>
<evidence type="ECO:0000256" key="1">
    <source>
        <dbReference type="SAM" id="Coils"/>
    </source>
</evidence>
<dbReference type="STRING" id="910347.SAMN05421773_11568"/>
<reference evidence="3 4" key="1">
    <citation type="submission" date="2016-10" db="EMBL/GenBank/DDBJ databases">
        <authorList>
            <person name="de Groot N.N."/>
        </authorList>
    </citation>
    <scope>NUCLEOTIDE SEQUENCE [LARGE SCALE GENOMIC DNA]</scope>
    <source>
        <strain evidence="3 4">CGMCC 4.5739</strain>
    </source>
</reference>
<protein>
    <submittedName>
        <fullName evidence="3">TIGR02680 family protein</fullName>
    </submittedName>
</protein>
<feature type="region of interest" description="Disordered" evidence="2">
    <location>
        <begin position="384"/>
        <end position="421"/>
    </location>
</feature>
<feature type="coiled-coil region" evidence="1">
    <location>
        <begin position="768"/>
        <end position="842"/>
    </location>
</feature>
<dbReference type="Proteomes" id="UP000199207">
    <property type="component" value="Unassembled WGS sequence"/>
</dbReference>
<proteinExistence type="predicted"/>
<dbReference type="InterPro" id="IPR013496">
    <property type="entry name" value="CHP02680"/>
</dbReference>
<organism evidence="3 4">
    <name type="scientific">Streptomyces aidingensis</name>
    <dbReference type="NCBI Taxonomy" id="910347"/>
    <lineage>
        <taxon>Bacteria</taxon>
        <taxon>Bacillati</taxon>
        <taxon>Actinomycetota</taxon>
        <taxon>Actinomycetes</taxon>
        <taxon>Kitasatosporales</taxon>
        <taxon>Streptomycetaceae</taxon>
        <taxon>Streptomyces</taxon>
    </lineage>
</organism>
<keyword evidence="4" id="KW-1185">Reference proteome</keyword>
<dbReference type="InterPro" id="IPR027417">
    <property type="entry name" value="P-loop_NTPase"/>
</dbReference>
<dbReference type="NCBIfam" id="TIGR02680">
    <property type="entry name" value="TIGR02680 family protein"/>
    <property type="match status" value="1"/>
</dbReference>
<evidence type="ECO:0000313" key="4">
    <source>
        <dbReference type="Proteomes" id="UP000199207"/>
    </source>
</evidence>
<dbReference type="EMBL" id="FOLM01000015">
    <property type="protein sequence ID" value="SFD43946.1"/>
    <property type="molecule type" value="Genomic_DNA"/>
</dbReference>
<evidence type="ECO:0000256" key="2">
    <source>
        <dbReference type="SAM" id="MobiDB-lite"/>
    </source>
</evidence>
<sequence length="1389" mass="152201">MTVIKLADRTRNAAAGPHGHVPGADRWRPTRAGILNVWRYYDEVFTFHQGRLLLRGPNGTGKSKALELLLPFLLDASLRPNRLSTFGGSERTMHWNLMGEGASGRTRVGYVWLEFTREEAGHSQWFCCGARLQATVHTTSVTADFFITGRRISHLAAPEQPDEPGSLYLVDAGGRPLTRRELGDALSEGRGALFPSAAEYRATVRHTLFPGMTEQRYDALLTALLQLRTPKLSQRLDPALLSTLLSRALPPLGEAEIGELAEGFERLDRQRERLRKLDQEVAAAETLAARQRTYVQRVLRAAAGRLISATTDLDNVTREARESEAKLESALAERAEAEQGRDRANAQGLELEAAIDGLLDSEIYRRGSELDDLRRRADGAERAAEAARDRADSLAAVAEQDAQRRTEAAERAGHAGRQHDQARAEVRLAARRAAMESVAEELDQLLGVAVDPSRGADGAGGAEEERPEQAARQLLHGAVNSRRDQVAQVRRAGERHERAVDARTAAEIALEEHRAQLAEAVTSQAAAARAHEQALDTLAGELRQWADRCTELRITEPAALSDRAASRDTVQAIVESAARDADRRITEERTTVAAARAAAAERRSGLMAELDRLAEAAGLPPRAPHTRTADRTAREGAPLWRLVSFRDDVPAAVQAGVEAALEAAGLLDAWVGPHTGFRVSGHDTFAEADLAHPVHGPSLLDILRPEPESPVCVERVQRILSGIAYGPTLPAPTLPAAPVAAVSADGHWRLAGLTGSWAKTESAHIGAAARERARLRRIDELTRELEEATAAVAALDDRLHTLDERRRRLDLELRSRPSHGPLDSARQALERAEARTAAREDAVRAAVIRLDRCESDVRQTLRALTALAAEQGLPAEPRGLDSVLEAVTTFQDTVGAWLHARTRWTAARRAAAMVREQAERSTRTAADAAGDADRARAEATALAARRAAVESAIGEDYRETARRIGDLRRERDRTRKEAAALDAGLLRLADRIATLRASMTAEVRRREEAVGERNTAAARFRHLCGLGLAEDAGLPLSLSAQDGTRATLEASRTVAARWPSLPHAPHNLGDAYTRLADAVHSSRQDLGERADLDLEADEDVQIFTATLDGIRVGAAQLLTTLIADRDRSAEDITAAERDLFDRTLTGDTRRHLADRIRQANALVDRMNKHLDEVRTASNVAVRLDWDVDPELPPGTRTARDLLLKDPRHLTETDHRALHDFFRARIDEAKARDTATGWEDQLAEVLDYTRWHRFTVRLHRDDERGWQPLTRKLHGALSGGEKAIALHLPLFAAVAAYYEAVPRAPRLILLDEVFVGVDSANRGQVFALLSALDLDLALTSDHEWCTYRELPGIAIHQLITEDADNGGDDAVTSARFTWTGAHLLPEDAAR</sequence>
<accession>A0A1I1SBV4</accession>
<dbReference type="RefSeq" id="WP_093840854.1">
    <property type="nucleotide sequence ID" value="NZ_FOLM01000015.1"/>
</dbReference>
<name>A0A1I1SBV4_9ACTN</name>
<dbReference type="SUPFAM" id="SSF52540">
    <property type="entry name" value="P-loop containing nucleoside triphosphate hydrolases"/>
    <property type="match status" value="1"/>
</dbReference>
<dbReference type="OrthoDB" id="8527901at2"/>
<dbReference type="Gene3D" id="3.40.50.300">
    <property type="entry name" value="P-loop containing nucleotide triphosphate hydrolases"/>
    <property type="match status" value="2"/>
</dbReference>
<feature type="compositionally biased region" description="Basic and acidic residues" evidence="2">
    <location>
        <begin position="401"/>
        <end position="421"/>
    </location>
</feature>